<evidence type="ECO:0000313" key="2">
    <source>
        <dbReference type="Proteomes" id="UP000222954"/>
    </source>
</evidence>
<dbReference type="EMBL" id="MF185717">
    <property type="protein sequence ID" value="ASM62552.1"/>
    <property type="molecule type" value="Genomic_DNA"/>
</dbReference>
<protein>
    <submittedName>
        <fullName evidence="1">Uncharacterized protein</fullName>
    </submittedName>
</protein>
<reference evidence="1 2" key="1">
    <citation type="submission" date="2017-06" db="EMBL/GenBank/DDBJ databases">
        <authorList>
            <person name="Thomas J.E."/>
            <person name="Ahmed T."/>
            <person name="Alexander K.L."/>
            <person name="Biddle J.M."/>
            <person name="Daniels M.K."/>
            <person name="Rowlett J.R."/>
            <person name="Senay T.E."/>
            <person name="Rinehart C.A."/>
            <person name="King R.A."/>
            <person name="Staples A.K."/>
            <person name="Rowland N.S."/>
            <person name="Gaffney B.L."/>
            <person name="Stoner T.H."/>
            <person name="Garlena R.A."/>
            <person name="Russell D.A."/>
            <person name="Pope W.H."/>
            <person name="Jacobs-Sera D."/>
            <person name="Hatfull G.F."/>
        </authorList>
    </citation>
    <scope>NUCLEOTIDE SEQUENCE [LARGE SCALE GENOMIC DNA]</scope>
</reference>
<proteinExistence type="predicted"/>
<sequence>MTASQQPAGVGERRRADDCIDCQLPDKTCPGHWAPNRKQHP</sequence>
<accession>A0A221J763</accession>
<name>A0A221J763_9CAUD</name>
<dbReference type="Pfam" id="PF24128">
    <property type="entry name" value="Phage_zn_bind_4"/>
    <property type="match status" value="1"/>
</dbReference>
<dbReference type="Proteomes" id="UP000222954">
    <property type="component" value="Genome"/>
</dbReference>
<gene>
    <name evidence="1" type="primary">46</name>
    <name evidence="1" type="ORF">SEA_ALLEYCAT_46</name>
</gene>
<evidence type="ECO:0000313" key="1">
    <source>
        <dbReference type="EMBL" id="ASM62552.1"/>
    </source>
</evidence>
<dbReference type="InterPro" id="IPR057391">
    <property type="entry name" value="Zn-bd_phage_4"/>
</dbReference>
<organism evidence="1 2">
    <name type="scientific">Mycobacterium phage AlleyCat</name>
    <dbReference type="NCBI Taxonomy" id="2015840"/>
    <lineage>
        <taxon>Viruses</taxon>
        <taxon>Duplodnaviria</taxon>
        <taxon>Heunggongvirae</taxon>
        <taxon>Uroviricota</taxon>
        <taxon>Caudoviricetes</taxon>
        <taxon>Weiservirinae</taxon>
        <taxon>Kratiovirus</taxon>
        <taxon>Kratiovirus larva</taxon>
    </lineage>
</organism>